<evidence type="ECO:0000256" key="1">
    <source>
        <dbReference type="ARBA" id="ARBA00001974"/>
    </source>
</evidence>
<proteinExistence type="inferred from homology"/>
<dbReference type="RefSeq" id="XP_021722435.1">
    <property type="nucleotide sequence ID" value="XM_021866743.1"/>
</dbReference>
<dbReference type="PANTHER" id="PTHR43539:SF11">
    <property type="entry name" value="INDOLE-3-PYRUVATE MONOOXYGENASE YUCCA8-RELATED"/>
    <property type="match status" value="1"/>
</dbReference>
<evidence type="ECO:0000256" key="10">
    <source>
        <dbReference type="ARBA" id="ARBA00047707"/>
    </source>
</evidence>
<dbReference type="SUPFAM" id="SSF51905">
    <property type="entry name" value="FAD/NAD(P)-binding domain"/>
    <property type="match status" value="2"/>
</dbReference>
<dbReference type="OMA" id="ICKLWRV"/>
<name>A0A803M927_CHEQI</name>
<comment type="pathway">
    <text evidence="2">Plant hormone metabolism; auxin biosynthesis.</text>
</comment>
<dbReference type="AlphaFoldDB" id="A0A803M927"/>
<gene>
    <name evidence="13" type="primary">LOC110689917</name>
</gene>
<evidence type="ECO:0000256" key="4">
    <source>
        <dbReference type="ARBA" id="ARBA00022630"/>
    </source>
</evidence>
<evidence type="ECO:0000256" key="3">
    <source>
        <dbReference type="ARBA" id="ARBA00009183"/>
    </source>
</evidence>
<reference evidence="13" key="2">
    <citation type="submission" date="2021-03" db="UniProtKB">
        <authorList>
            <consortium name="EnsemblPlants"/>
        </authorList>
    </citation>
    <scope>IDENTIFICATION</scope>
</reference>
<dbReference type="PANTHER" id="PTHR43539">
    <property type="entry name" value="FLAVIN-BINDING MONOOXYGENASE-LIKE PROTEIN (AFU_ORTHOLOGUE AFUA_4G09220)"/>
    <property type="match status" value="1"/>
</dbReference>
<keyword evidence="5 11" id="KW-0274">FAD</keyword>
<dbReference type="OrthoDB" id="66881at2759"/>
<organism evidence="13 14">
    <name type="scientific">Chenopodium quinoa</name>
    <name type="common">Quinoa</name>
    <dbReference type="NCBI Taxonomy" id="63459"/>
    <lineage>
        <taxon>Eukaryota</taxon>
        <taxon>Viridiplantae</taxon>
        <taxon>Streptophyta</taxon>
        <taxon>Embryophyta</taxon>
        <taxon>Tracheophyta</taxon>
        <taxon>Spermatophyta</taxon>
        <taxon>Magnoliopsida</taxon>
        <taxon>eudicotyledons</taxon>
        <taxon>Gunneridae</taxon>
        <taxon>Pentapetalae</taxon>
        <taxon>Caryophyllales</taxon>
        <taxon>Chenopodiaceae</taxon>
        <taxon>Chenopodioideae</taxon>
        <taxon>Atripliceae</taxon>
        <taxon>Chenopodium</taxon>
    </lineage>
</organism>
<comment type="catalytic activity">
    <reaction evidence="10">
        <text>indole-3-pyruvate + NADPH + O2 + H(+) = (indol-3-yl)acetate + CO2 + NADP(+) + H2O</text>
        <dbReference type="Rhea" id="RHEA:34331"/>
        <dbReference type="ChEBI" id="CHEBI:15377"/>
        <dbReference type="ChEBI" id="CHEBI:15378"/>
        <dbReference type="ChEBI" id="CHEBI:15379"/>
        <dbReference type="ChEBI" id="CHEBI:16526"/>
        <dbReference type="ChEBI" id="CHEBI:17640"/>
        <dbReference type="ChEBI" id="CHEBI:30854"/>
        <dbReference type="ChEBI" id="CHEBI:57783"/>
        <dbReference type="ChEBI" id="CHEBI:58349"/>
        <dbReference type="EC" id="1.14.13.168"/>
    </reaction>
</comment>
<evidence type="ECO:0000313" key="13">
    <source>
        <dbReference type="EnsemblPlants" id="AUR62025403-RA:cds"/>
    </source>
</evidence>
<keyword evidence="12" id="KW-0812">Transmembrane</keyword>
<dbReference type="InterPro" id="IPR020946">
    <property type="entry name" value="Flavin_mOase-like"/>
</dbReference>
<dbReference type="Gramene" id="AUR62025403-RA">
    <property type="protein sequence ID" value="AUR62025403-RA:cds"/>
    <property type="gene ID" value="AUR62025403"/>
</dbReference>
<dbReference type="InterPro" id="IPR036188">
    <property type="entry name" value="FAD/NAD-bd_sf"/>
</dbReference>
<dbReference type="FunFam" id="3.50.50.60:FF:000100">
    <property type="entry name" value="Flavin-containing monooxygenase"/>
    <property type="match status" value="1"/>
</dbReference>
<keyword evidence="12" id="KW-1133">Transmembrane helix</keyword>
<dbReference type="InterPro" id="IPR050982">
    <property type="entry name" value="Auxin_biosynth/cation_transpt"/>
</dbReference>
<evidence type="ECO:0000256" key="2">
    <source>
        <dbReference type="ARBA" id="ARBA00004814"/>
    </source>
</evidence>
<dbReference type="KEGG" id="cqi:110689917"/>
<dbReference type="GO" id="GO:0050660">
    <property type="term" value="F:flavin adenine dinucleotide binding"/>
    <property type="evidence" value="ECO:0007669"/>
    <property type="project" value="InterPro"/>
</dbReference>
<accession>A0A803M927</accession>
<comment type="similarity">
    <text evidence="3 11">Belongs to the FMO family.</text>
</comment>
<dbReference type="GO" id="GO:0004499">
    <property type="term" value="F:N,N-dimethylaniline monooxygenase activity"/>
    <property type="evidence" value="ECO:0007669"/>
    <property type="project" value="InterPro"/>
</dbReference>
<protein>
    <recommendedName>
        <fullName evidence="11">Flavin-containing monooxygenase</fullName>
        <ecNumber evidence="11">1.-.-.-</ecNumber>
    </recommendedName>
</protein>
<keyword evidence="4 11" id="KW-0285">Flavoprotein</keyword>
<dbReference type="PRINTS" id="PR00368">
    <property type="entry name" value="FADPNR"/>
</dbReference>
<dbReference type="GO" id="GO:0009851">
    <property type="term" value="P:auxin biosynthetic process"/>
    <property type="evidence" value="ECO:0007669"/>
    <property type="project" value="UniProtKB-KW"/>
</dbReference>
<evidence type="ECO:0000256" key="12">
    <source>
        <dbReference type="SAM" id="Phobius"/>
    </source>
</evidence>
<dbReference type="GO" id="GO:0103075">
    <property type="term" value="F:indole-3-pyruvate monooxygenase activity"/>
    <property type="evidence" value="ECO:0007669"/>
    <property type="project" value="UniProtKB-EC"/>
</dbReference>
<evidence type="ECO:0000256" key="7">
    <source>
        <dbReference type="ARBA" id="ARBA00023002"/>
    </source>
</evidence>
<dbReference type="EnsemblPlants" id="AUR62025403-RA">
    <property type="protein sequence ID" value="AUR62025403-RA:cds"/>
    <property type="gene ID" value="AUR62025403"/>
</dbReference>
<dbReference type="Gene3D" id="3.50.50.60">
    <property type="entry name" value="FAD/NAD(P)-binding domain"/>
    <property type="match status" value="1"/>
</dbReference>
<evidence type="ECO:0000256" key="8">
    <source>
        <dbReference type="ARBA" id="ARBA00023033"/>
    </source>
</evidence>
<dbReference type="Pfam" id="PF00743">
    <property type="entry name" value="FMO-like"/>
    <property type="match status" value="1"/>
</dbReference>
<keyword evidence="14" id="KW-1185">Reference proteome</keyword>
<evidence type="ECO:0000256" key="6">
    <source>
        <dbReference type="ARBA" id="ARBA00022857"/>
    </source>
</evidence>
<dbReference type="Proteomes" id="UP000596660">
    <property type="component" value="Unplaced"/>
</dbReference>
<dbReference type="EC" id="1.-.-.-" evidence="11"/>
<keyword evidence="8 11" id="KW-0503">Monooxygenase</keyword>
<feature type="transmembrane region" description="Helical" evidence="12">
    <location>
        <begin position="250"/>
        <end position="268"/>
    </location>
</feature>
<dbReference type="GO" id="GO:0050661">
    <property type="term" value="F:NADP binding"/>
    <property type="evidence" value="ECO:0007669"/>
    <property type="project" value="InterPro"/>
</dbReference>
<evidence type="ECO:0000256" key="11">
    <source>
        <dbReference type="RuleBase" id="RU361177"/>
    </source>
</evidence>
<dbReference type="PRINTS" id="PR00469">
    <property type="entry name" value="PNDRDTASEII"/>
</dbReference>
<evidence type="ECO:0000256" key="5">
    <source>
        <dbReference type="ARBA" id="ARBA00022827"/>
    </source>
</evidence>
<evidence type="ECO:0000256" key="9">
    <source>
        <dbReference type="ARBA" id="ARBA00023070"/>
    </source>
</evidence>
<sequence>MDQMFNLAYIGDNGDDLLSRRFVWVNGPVIVGAGPSGLAVGACLKEQGVPFVVLERADCIASLWQKRTYDRLKLHLPKQFCQLPKMPFPESFPEYPTKRQFIDYLESYANHFDINPHFNECVQSAKFDETFGLWRVKTVGQGPTEPEVEYACRWLVVATGENAECVVPDIDGLANFGGKVIHSSEYKSGDSYCGQKVLVVGCGNSGMEVSLDLSNHNAEPSVVCRSSVHILPREIMGRSTFELAMLLMKWIPLWLVDKIMLFFAWFMLGDMRKFGLKRPNIGPLELKNKHGKTPVLDIGALAKIRSGDIKVVPGIKSFYANGVQLVDGQTLDVDSVILATGYRSNVPSWLQEGEFFNKNGFPKTPFPSAWKGKSGLYAVGFTRRGLAGASFDAIKIAQDIGKVWKEETRQKKLTAPRHRRCISTF</sequence>
<evidence type="ECO:0000313" key="14">
    <source>
        <dbReference type="Proteomes" id="UP000596660"/>
    </source>
</evidence>
<dbReference type="SMR" id="A0A803M927"/>
<dbReference type="GeneID" id="110689917"/>
<keyword evidence="7 11" id="KW-0560">Oxidoreductase</keyword>
<comment type="cofactor">
    <cofactor evidence="1 11">
        <name>FAD</name>
        <dbReference type="ChEBI" id="CHEBI:57692"/>
    </cofactor>
</comment>
<keyword evidence="12" id="KW-0472">Membrane</keyword>
<keyword evidence="9" id="KW-0073">Auxin biosynthesis</keyword>
<reference evidence="13" key="1">
    <citation type="journal article" date="2017" name="Nature">
        <title>The genome of Chenopodium quinoa.</title>
        <authorList>
            <person name="Jarvis D.E."/>
            <person name="Ho Y.S."/>
            <person name="Lightfoot D.J."/>
            <person name="Schmoeckel S.M."/>
            <person name="Li B."/>
            <person name="Borm T.J.A."/>
            <person name="Ohyanagi H."/>
            <person name="Mineta K."/>
            <person name="Michell C.T."/>
            <person name="Saber N."/>
            <person name="Kharbatia N.M."/>
            <person name="Rupper R.R."/>
            <person name="Sharp A.R."/>
            <person name="Dally N."/>
            <person name="Boughton B.A."/>
            <person name="Woo Y.H."/>
            <person name="Gao G."/>
            <person name="Schijlen E.G.W.M."/>
            <person name="Guo X."/>
            <person name="Momin A.A."/>
            <person name="Negrao S."/>
            <person name="Al-Babili S."/>
            <person name="Gehring C."/>
            <person name="Roessner U."/>
            <person name="Jung C."/>
            <person name="Murphy K."/>
            <person name="Arold S.T."/>
            <person name="Gojobori T."/>
            <person name="van der Linden C.G."/>
            <person name="van Loo E.N."/>
            <person name="Jellen E.N."/>
            <person name="Maughan P.J."/>
            <person name="Tester M."/>
        </authorList>
    </citation>
    <scope>NUCLEOTIDE SEQUENCE [LARGE SCALE GENOMIC DNA]</scope>
    <source>
        <strain evidence="13">cv. PI 614886</strain>
    </source>
</reference>
<keyword evidence="6" id="KW-0521">NADP</keyword>